<evidence type="ECO:0000256" key="1">
    <source>
        <dbReference type="SAM" id="MobiDB-lite"/>
    </source>
</evidence>
<feature type="domain" description="Transposase IS701-like DDE" evidence="2">
    <location>
        <begin position="2"/>
        <end position="233"/>
    </location>
</feature>
<evidence type="ECO:0000313" key="4">
    <source>
        <dbReference type="Proteomes" id="UP001595765"/>
    </source>
</evidence>
<dbReference type="Proteomes" id="UP001595765">
    <property type="component" value="Unassembled WGS sequence"/>
</dbReference>
<gene>
    <name evidence="3" type="ORF">ACFO3J_29790</name>
</gene>
<dbReference type="PANTHER" id="PTHR33627">
    <property type="entry name" value="TRANSPOSASE"/>
    <property type="match status" value="1"/>
</dbReference>
<sequence length="371" mass="41689">MSRSDQRRWAEVYLRGLLLADGRKSVRRIADSMPIDRANQSLQQFINQSPWDWEPVRARIARRVEDAIRPDAWVVNRVIIPKRGDRSVGVQRRFVPEVGRTVNSQLALSVSLASQTANVPVNWRIALVGGWSKDLNLRRAAYIPDSVTGKPEWAETMDMLEEMVSRWDRARAPVVGEVQHLPDPGRLLSGMADRDMEFVFQVDGSFPVMPNAPAAWSAGLRPGRPWNRQEAVSVRERVETVSTHPPRSPSPAPPRAVEGRNRLLSSLARLVGPRGPADPPSELVRIVAEVDCRDNLGRFWVTNMTSRGLDEVMALIHRIALSRQDMEQRQCELGLYDFEGRSYRGLHHHLTMVSAAFAYSVIGDAIAVTMG</sequence>
<dbReference type="PANTHER" id="PTHR33627:SF1">
    <property type="entry name" value="TRANSPOSASE"/>
    <property type="match status" value="1"/>
</dbReference>
<feature type="region of interest" description="Disordered" evidence="1">
    <location>
        <begin position="237"/>
        <end position="257"/>
    </location>
</feature>
<protein>
    <submittedName>
        <fullName evidence="3">IS701 family transposase</fullName>
    </submittedName>
</protein>
<accession>A0ABV8HU76</accession>
<proteinExistence type="predicted"/>
<keyword evidence="4" id="KW-1185">Reference proteome</keyword>
<dbReference type="RefSeq" id="WP_386436014.1">
    <property type="nucleotide sequence ID" value="NZ_JBHSBB010000028.1"/>
</dbReference>
<dbReference type="InterPro" id="IPR038721">
    <property type="entry name" value="IS701-like_DDE_dom"/>
</dbReference>
<comment type="caution">
    <text evidence="3">The sequence shown here is derived from an EMBL/GenBank/DDBJ whole genome shotgun (WGS) entry which is preliminary data.</text>
</comment>
<dbReference type="InterPro" id="IPR039365">
    <property type="entry name" value="IS701-like"/>
</dbReference>
<name>A0ABV8HU76_9ACTN</name>
<evidence type="ECO:0000259" key="2">
    <source>
        <dbReference type="Pfam" id="PF13546"/>
    </source>
</evidence>
<organism evidence="3 4">
    <name type="scientific">Streptomyces polygonati</name>
    <dbReference type="NCBI Taxonomy" id="1617087"/>
    <lineage>
        <taxon>Bacteria</taxon>
        <taxon>Bacillati</taxon>
        <taxon>Actinomycetota</taxon>
        <taxon>Actinomycetes</taxon>
        <taxon>Kitasatosporales</taxon>
        <taxon>Streptomycetaceae</taxon>
        <taxon>Streptomyces</taxon>
    </lineage>
</organism>
<dbReference type="Pfam" id="PF13546">
    <property type="entry name" value="DDE_5"/>
    <property type="match status" value="1"/>
</dbReference>
<evidence type="ECO:0000313" key="3">
    <source>
        <dbReference type="EMBL" id="MFC4035629.1"/>
    </source>
</evidence>
<dbReference type="EMBL" id="JBHSBB010000028">
    <property type="protein sequence ID" value="MFC4035629.1"/>
    <property type="molecule type" value="Genomic_DNA"/>
</dbReference>
<reference evidence="4" key="1">
    <citation type="journal article" date="2019" name="Int. J. Syst. Evol. Microbiol.">
        <title>The Global Catalogue of Microorganisms (GCM) 10K type strain sequencing project: providing services to taxonomists for standard genome sequencing and annotation.</title>
        <authorList>
            <consortium name="The Broad Institute Genomics Platform"/>
            <consortium name="The Broad Institute Genome Sequencing Center for Infectious Disease"/>
            <person name="Wu L."/>
            <person name="Ma J."/>
        </authorList>
    </citation>
    <scope>NUCLEOTIDE SEQUENCE [LARGE SCALE GENOMIC DNA]</scope>
    <source>
        <strain evidence="4">CGMCC 4.7237</strain>
    </source>
</reference>